<proteinExistence type="predicted"/>
<dbReference type="Proteomes" id="UP000015350">
    <property type="component" value="Unassembled WGS sequence"/>
</dbReference>
<gene>
    <name evidence="1" type="ORF">K678_17286</name>
</gene>
<dbReference type="GO" id="GO:0004519">
    <property type="term" value="F:endonuclease activity"/>
    <property type="evidence" value="ECO:0007669"/>
    <property type="project" value="InterPro"/>
</dbReference>
<accession>S9S7Z2</accession>
<organism evidence="1 2">
    <name type="scientific">Magnetospirillum fulvum MGU-K5</name>
    <dbReference type="NCBI Taxonomy" id="1316936"/>
    <lineage>
        <taxon>Bacteria</taxon>
        <taxon>Pseudomonadati</taxon>
        <taxon>Pseudomonadota</taxon>
        <taxon>Alphaproteobacteria</taxon>
        <taxon>Rhodospirillales</taxon>
        <taxon>Rhodospirillaceae</taxon>
        <taxon>Magnetospirillum</taxon>
    </lineage>
</organism>
<dbReference type="RefSeq" id="WP_021133730.1">
    <property type="nucleotide sequence ID" value="NZ_AQPH01000133.1"/>
</dbReference>
<comment type="caution">
    <text evidence="1">The sequence shown here is derived from an EMBL/GenBank/DDBJ whole genome shotgun (WGS) entry which is preliminary data.</text>
</comment>
<dbReference type="GO" id="GO:0003723">
    <property type="term" value="F:RNA binding"/>
    <property type="evidence" value="ECO:0007669"/>
    <property type="project" value="InterPro"/>
</dbReference>
<dbReference type="OrthoDB" id="9799912at2"/>
<dbReference type="eggNOG" id="COG4680">
    <property type="taxonomic scope" value="Bacteria"/>
</dbReference>
<dbReference type="EMBL" id="AQPH01000133">
    <property type="protein sequence ID" value="EPY00203.1"/>
    <property type="molecule type" value="Genomic_DNA"/>
</dbReference>
<protein>
    <recommendedName>
        <fullName evidence="3">Type II toxin-antitoxin system HigB family toxin</fullName>
    </recommendedName>
</protein>
<dbReference type="GO" id="GO:0110001">
    <property type="term" value="C:toxin-antitoxin complex"/>
    <property type="evidence" value="ECO:0007669"/>
    <property type="project" value="InterPro"/>
</dbReference>
<dbReference type="Pfam" id="PF09907">
    <property type="entry name" value="HigB_toxin"/>
    <property type="match status" value="1"/>
</dbReference>
<evidence type="ECO:0000313" key="1">
    <source>
        <dbReference type="EMBL" id="EPY00203.1"/>
    </source>
</evidence>
<dbReference type="STRING" id="1316936.K678_17286"/>
<dbReference type="InterPro" id="IPR018669">
    <property type="entry name" value="Toxin_HigB"/>
</dbReference>
<name>S9S7Z2_MAGFU</name>
<evidence type="ECO:0008006" key="3">
    <source>
        <dbReference type="Google" id="ProtNLM"/>
    </source>
</evidence>
<dbReference type="AlphaFoldDB" id="S9S7Z2"/>
<reference evidence="1 2" key="1">
    <citation type="submission" date="2013-04" db="EMBL/GenBank/DDBJ databases">
        <authorList>
            <person name="Kuznetsov B."/>
            <person name="Ivanovsky R."/>
        </authorList>
    </citation>
    <scope>NUCLEOTIDE SEQUENCE [LARGE SCALE GENOMIC DNA]</scope>
    <source>
        <strain evidence="1 2">MGU-K5</strain>
    </source>
</reference>
<evidence type="ECO:0000313" key="2">
    <source>
        <dbReference type="Proteomes" id="UP000015350"/>
    </source>
</evidence>
<sequence length="98" mass="11313">MQIIALRTLRQFWEKHPQAETPIRLWYSSVSKASWTGPADIKTQFGTSVDFVGDNRVIFDIGGNKFRLIVHVSYPFKRLLVKFIGTHAEYDKIDAETL</sequence>